<sequence length="87" mass="8848">MRTVLMPAILLVLSHGAARAEDFSGFYAGVNAGYSWGKGLDRSFAAPVTGPGAESGRNESGPDLPPSARDAAAALQRSSRSGVGGTR</sequence>
<name>A0ABV1R3Z7_9HYPH</name>
<keyword evidence="2" id="KW-0732">Signal</keyword>
<dbReference type="Proteomes" id="UP001432995">
    <property type="component" value="Unassembled WGS sequence"/>
</dbReference>
<evidence type="ECO:0000313" key="3">
    <source>
        <dbReference type="EMBL" id="MER2289466.1"/>
    </source>
</evidence>
<proteinExistence type="predicted"/>
<evidence type="ECO:0000256" key="2">
    <source>
        <dbReference type="SAM" id="SignalP"/>
    </source>
</evidence>
<evidence type="ECO:0000313" key="4">
    <source>
        <dbReference type="Proteomes" id="UP001432995"/>
    </source>
</evidence>
<feature type="region of interest" description="Disordered" evidence="1">
    <location>
        <begin position="45"/>
        <end position="87"/>
    </location>
</feature>
<dbReference type="RefSeq" id="WP_350379119.1">
    <property type="nucleotide sequence ID" value="NZ_JBELQD010000014.1"/>
</dbReference>
<comment type="caution">
    <text evidence="3">The sequence shown here is derived from an EMBL/GenBank/DDBJ whole genome shotgun (WGS) entry which is preliminary data.</text>
</comment>
<protein>
    <recommendedName>
        <fullName evidence="5">Porin family protein</fullName>
    </recommendedName>
</protein>
<accession>A0ABV1R3Z7</accession>
<dbReference type="EMBL" id="JBELQD010000014">
    <property type="protein sequence ID" value="MER2289466.1"/>
    <property type="molecule type" value="Genomic_DNA"/>
</dbReference>
<organism evidence="3 4">
    <name type="scientific">Methylobacterium brachiatum</name>
    <dbReference type="NCBI Taxonomy" id="269660"/>
    <lineage>
        <taxon>Bacteria</taxon>
        <taxon>Pseudomonadati</taxon>
        <taxon>Pseudomonadota</taxon>
        <taxon>Alphaproteobacteria</taxon>
        <taxon>Hyphomicrobiales</taxon>
        <taxon>Methylobacteriaceae</taxon>
        <taxon>Methylobacterium</taxon>
    </lineage>
</organism>
<feature type="chain" id="PRO_5047104227" description="Porin family protein" evidence="2">
    <location>
        <begin position="21"/>
        <end position="87"/>
    </location>
</feature>
<gene>
    <name evidence="3" type="ORF">ABS770_14450</name>
</gene>
<evidence type="ECO:0008006" key="5">
    <source>
        <dbReference type="Google" id="ProtNLM"/>
    </source>
</evidence>
<reference evidence="3" key="1">
    <citation type="submission" date="2024-06" db="EMBL/GenBank/DDBJ databases">
        <authorList>
            <person name="Campbell A.G."/>
        </authorList>
    </citation>
    <scope>NUCLEOTIDE SEQUENCE</scope>
    <source>
        <strain evidence="3">EM17</strain>
    </source>
</reference>
<keyword evidence="4" id="KW-1185">Reference proteome</keyword>
<evidence type="ECO:0000256" key="1">
    <source>
        <dbReference type="SAM" id="MobiDB-lite"/>
    </source>
</evidence>
<feature type="signal peptide" evidence="2">
    <location>
        <begin position="1"/>
        <end position="20"/>
    </location>
</feature>